<proteinExistence type="inferred from homology"/>
<dbReference type="EMBL" id="DRSQ01000072">
    <property type="protein sequence ID" value="HHE31700.1"/>
    <property type="molecule type" value="Genomic_DNA"/>
</dbReference>
<dbReference type="InterPro" id="IPR003200">
    <property type="entry name" value="Nict_dMeBzImd_PRibTrfase"/>
</dbReference>
<dbReference type="InterPro" id="IPR023195">
    <property type="entry name" value="Nict_dMeBzImd_PRibTrfase_N"/>
</dbReference>
<dbReference type="EC" id="2.4.2.21" evidence="3 10"/>
<dbReference type="GO" id="GO:0008939">
    <property type="term" value="F:nicotinate-nucleotide-dimethylbenzimidazole phosphoribosyltransferase activity"/>
    <property type="evidence" value="ECO:0007669"/>
    <property type="project" value="UniProtKB-UniRule"/>
</dbReference>
<evidence type="ECO:0000256" key="6">
    <source>
        <dbReference type="ARBA" id="ARBA00022676"/>
    </source>
</evidence>
<comment type="similarity">
    <text evidence="2 10">Belongs to the CobT family.</text>
</comment>
<comment type="caution">
    <text evidence="11">The sequence shown here is derived from an EMBL/GenBank/DDBJ whole genome shotgun (WGS) entry which is preliminary data.</text>
</comment>
<evidence type="ECO:0000313" key="11">
    <source>
        <dbReference type="EMBL" id="HHE31700.1"/>
    </source>
</evidence>
<comment type="catalytic activity">
    <reaction evidence="9 10">
        <text>5,6-dimethylbenzimidazole + nicotinate beta-D-ribonucleotide = alpha-ribazole 5'-phosphate + nicotinate + H(+)</text>
        <dbReference type="Rhea" id="RHEA:11196"/>
        <dbReference type="ChEBI" id="CHEBI:15378"/>
        <dbReference type="ChEBI" id="CHEBI:15890"/>
        <dbReference type="ChEBI" id="CHEBI:32544"/>
        <dbReference type="ChEBI" id="CHEBI:57502"/>
        <dbReference type="ChEBI" id="CHEBI:57918"/>
        <dbReference type="EC" id="2.4.2.21"/>
    </reaction>
</comment>
<protein>
    <recommendedName>
        <fullName evidence="4 10">Nicotinate-nucleotide--dimethylbenzimidazole phosphoribosyltransferase</fullName>
        <shortName evidence="10">NN:DBI PRT</shortName>
        <ecNumber evidence="3 10">2.4.2.21</ecNumber>
    </recommendedName>
    <alternativeName>
        <fullName evidence="8 10">N(1)-alpha-phosphoribosyltransferase</fullName>
    </alternativeName>
</protein>
<evidence type="ECO:0000256" key="8">
    <source>
        <dbReference type="ARBA" id="ARBA00030686"/>
    </source>
</evidence>
<evidence type="ECO:0000256" key="10">
    <source>
        <dbReference type="HAMAP-Rule" id="MF_00230"/>
    </source>
</evidence>
<evidence type="ECO:0000256" key="5">
    <source>
        <dbReference type="ARBA" id="ARBA00022573"/>
    </source>
</evidence>
<keyword evidence="6 10" id="KW-0328">Glycosyltransferase</keyword>
<dbReference type="PANTHER" id="PTHR43463">
    <property type="entry name" value="NICOTINATE-NUCLEOTIDE--DIMETHYLBENZIMIDAZOLE PHOSPHORIBOSYLTRANSFERASE"/>
    <property type="match status" value="1"/>
</dbReference>
<feature type="active site" description="Proton acceptor" evidence="10">
    <location>
        <position position="319"/>
    </location>
</feature>
<gene>
    <name evidence="10 11" type="primary">cobT</name>
    <name evidence="11" type="ORF">ENL07_03465</name>
</gene>
<name>A0A7C5HM52_9CHLB</name>
<dbReference type="Pfam" id="PF02277">
    <property type="entry name" value="DBI_PRT"/>
    <property type="match status" value="1"/>
</dbReference>
<evidence type="ECO:0000256" key="7">
    <source>
        <dbReference type="ARBA" id="ARBA00022679"/>
    </source>
</evidence>
<dbReference type="GO" id="GO:0009236">
    <property type="term" value="P:cobalamin biosynthetic process"/>
    <property type="evidence" value="ECO:0007669"/>
    <property type="project" value="UniProtKB-UniRule"/>
</dbReference>
<comment type="function">
    <text evidence="10">Catalyzes the synthesis of alpha-ribazole-5'-phosphate from nicotinate mononucleotide (NAMN) and 5,6-dimethylbenzimidazole (DMB).</text>
</comment>
<dbReference type="Gene3D" id="1.10.1610.10">
    <property type="match status" value="1"/>
</dbReference>
<dbReference type="InterPro" id="IPR017846">
    <property type="entry name" value="Nict_dMeBzImd_PRibTrfase_bact"/>
</dbReference>
<dbReference type="UniPathway" id="UPA00061">
    <property type="reaction ID" value="UER00516"/>
</dbReference>
<accession>A0A7C5HM52</accession>
<dbReference type="SUPFAM" id="SSF52733">
    <property type="entry name" value="Nicotinate mononucleotide:5,6-dimethylbenzimidazole phosphoribosyltransferase (CobT)"/>
    <property type="match status" value="1"/>
</dbReference>
<dbReference type="NCBIfam" id="TIGR03160">
    <property type="entry name" value="cobT_DBIPRT"/>
    <property type="match status" value="1"/>
</dbReference>
<keyword evidence="5 10" id="KW-0169">Cobalamin biosynthesis</keyword>
<organism evidence="11">
    <name type="scientific">Chlorobaculum parvum</name>
    <dbReference type="NCBI Taxonomy" id="274539"/>
    <lineage>
        <taxon>Bacteria</taxon>
        <taxon>Pseudomonadati</taxon>
        <taxon>Chlorobiota</taxon>
        <taxon>Chlorobiia</taxon>
        <taxon>Chlorobiales</taxon>
        <taxon>Chlorobiaceae</taxon>
        <taxon>Chlorobaculum</taxon>
    </lineage>
</organism>
<dbReference type="Gene3D" id="3.40.50.10210">
    <property type="match status" value="1"/>
</dbReference>
<dbReference type="FunFam" id="3.40.50.10210:FF:000001">
    <property type="entry name" value="Nicotinate-nucleotide--dimethylbenzimidazole phosphoribosyltransferase"/>
    <property type="match status" value="1"/>
</dbReference>
<dbReference type="NCBIfam" id="NF000996">
    <property type="entry name" value="PRK00105.1"/>
    <property type="match status" value="1"/>
</dbReference>
<comment type="pathway">
    <text evidence="1 10">Nucleoside biosynthesis; alpha-ribazole biosynthesis; alpha-ribazole from 5,6-dimethylbenzimidazole: step 1/2.</text>
</comment>
<dbReference type="Proteomes" id="UP000886058">
    <property type="component" value="Unassembled WGS sequence"/>
</dbReference>
<dbReference type="InterPro" id="IPR036087">
    <property type="entry name" value="Nict_dMeBzImd_PRibTrfase_sf"/>
</dbReference>
<dbReference type="PANTHER" id="PTHR43463:SF1">
    <property type="entry name" value="NICOTINATE-NUCLEOTIDE--DIMETHYLBENZIMIDAZOLE PHOSPHORIBOSYLTRANSFERASE"/>
    <property type="match status" value="1"/>
</dbReference>
<evidence type="ECO:0000256" key="4">
    <source>
        <dbReference type="ARBA" id="ARBA00015486"/>
    </source>
</evidence>
<sequence length="353" mass="36876">MTDRFQKLLASIKPIDMNLSSAIQAHLDDLTKPQGSLGRLEEIAMKYCIATGTAEPSLSKKKLFCFAADHGVAAEGVSAFPAEVTPQMVYNMLGGGAAINVLSRHAGADLEVVDMGVNHDFAEHPMLRRCKVKHGSANMAEGPAMSVDETLQAIMAGADLAIEARSQGYELLGTGEMGIANTTPATALYSVLLGVPVASITGRGTGIDDERLHHKVAVIEKAIEVNRANLATPLEVLAALGGLEIAGICGLILGAASVGMPVVVDGFISTAAAVCAIKLSCKTSDYLFFSHLSNEQGHRAVMQKLGARPILDLDLRLGEGTGAAMAMQVIEAALKIYNEMATFSSAGVSGKND</sequence>
<dbReference type="AlphaFoldDB" id="A0A7C5HM52"/>
<keyword evidence="7 10" id="KW-0808">Transferase</keyword>
<evidence type="ECO:0000256" key="9">
    <source>
        <dbReference type="ARBA" id="ARBA00047340"/>
    </source>
</evidence>
<evidence type="ECO:0000256" key="2">
    <source>
        <dbReference type="ARBA" id="ARBA00007110"/>
    </source>
</evidence>
<dbReference type="CDD" id="cd02439">
    <property type="entry name" value="DMB-PRT_CobT"/>
    <property type="match status" value="1"/>
</dbReference>
<dbReference type="HAMAP" id="MF_00230">
    <property type="entry name" value="CobT"/>
    <property type="match status" value="1"/>
</dbReference>
<evidence type="ECO:0000256" key="3">
    <source>
        <dbReference type="ARBA" id="ARBA00011991"/>
    </source>
</evidence>
<evidence type="ECO:0000256" key="1">
    <source>
        <dbReference type="ARBA" id="ARBA00005049"/>
    </source>
</evidence>
<reference evidence="11" key="1">
    <citation type="journal article" date="2020" name="mSystems">
        <title>Genome- and Community-Level Interaction Insights into Carbon Utilization and Element Cycling Functions of Hydrothermarchaeota in Hydrothermal Sediment.</title>
        <authorList>
            <person name="Zhou Z."/>
            <person name="Liu Y."/>
            <person name="Xu W."/>
            <person name="Pan J."/>
            <person name="Luo Z.H."/>
            <person name="Li M."/>
        </authorList>
    </citation>
    <scope>NUCLEOTIDE SEQUENCE [LARGE SCALE GENOMIC DNA]</scope>
    <source>
        <strain evidence="11">HyVt-633</strain>
    </source>
</reference>